<gene>
    <name evidence="2" type="ORF">G7082_04100</name>
</gene>
<keyword evidence="3" id="KW-1185">Reference proteome</keyword>
<evidence type="ECO:0000313" key="3">
    <source>
        <dbReference type="Proteomes" id="UP000501747"/>
    </source>
</evidence>
<keyword evidence="1" id="KW-0812">Transmembrane</keyword>
<feature type="transmembrane region" description="Helical" evidence="1">
    <location>
        <begin position="52"/>
        <end position="73"/>
    </location>
</feature>
<sequence length="82" mass="9911">MKIWDEYLETKSVEDDFLQWLLIRKSKIVFKVFFIVSLFCLWIYLMPSLTRWVIFFKVMIVVAVLFFAADKIIDIRKKGRGN</sequence>
<protein>
    <submittedName>
        <fullName evidence="2">Uncharacterized protein</fullName>
    </submittedName>
</protein>
<dbReference type="EMBL" id="CP049887">
    <property type="protein sequence ID" value="QIL47780.1"/>
    <property type="molecule type" value="Genomic_DNA"/>
</dbReference>
<accession>A0A6G8AS13</accession>
<dbReference type="Proteomes" id="UP000501747">
    <property type="component" value="Chromosome"/>
</dbReference>
<dbReference type="KEGG" id="vhy:G7082_04100"/>
<evidence type="ECO:0000256" key="1">
    <source>
        <dbReference type="SAM" id="Phobius"/>
    </source>
</evidence>
<keyword evidence="1" id="KW-1133">Transmembrane helix</keyword>
<organism evidence="2 3">
    <name type="scientific">Vagococcus hydrophili</name>
    <dbReference type="NCBI Taxonomy" id="2714947"/>
    <lineage>
        <taxon>Bacteria</taxon>
        <taxon>Bacillati</taxon>
        <taxon>Bacillota</taxon>
        <taxon>Bacilli</taxon>
        <taxon>Lactobacillales</taxon>
        <taxon>Enterococcaceae</taxon>
        <taxon>Vagococcus</taxon>
    </lineage>
</organism>
<reference evidence="2 3" key="1">
    <citation type="submission" date="2020-03" db="EMBL/GenBank/DDBJ databases">
        <title>Vagococcus sp. nov., isolated from beetles.</title>
        <authorList>
            <person name="Hyun D.-W."/>
            <person name="Bae J.-W."/>
        </authorList>
    </citation>
    <scope>NUCLEOTIDE SEQUENCE [LARGE SCALE GENOMIC DNA]</scope>
    <source>
        <strain evidence="2 3">HDW17B</strain>
    </source>
</reference>
<evidence type="ECO:0000313" key="2">
    <source>
        <dbReference type="EMBL" id="QIL47780.1"/>
    </source>
</evidence>
<dbReference type="AlphaFoldDB" id="A0A6G8AS13"/>
<feature type="transmembrane region" description="Helical" evidence="1">
    <location>
        <begin position="28"/>
        <end position="46"/>
    </location>
</feature>
<proteinExistence type="predicted"/>
<keyword evidence="1" id="KW-0472">Membrane</keyword>
<name>A0A6G8AS13_9ENTE</name>
<dbReference type="RefSeq" id="WP_166033952.1">
    <property type="nucleotide sequence ID" value="NZ_CP049887.1"/>
</dbReference>